<sequence length="103" mass="11586">MVDFKKSEEFQCLFTDSSLKYYYHGYWTCVSQSVDAGYPSLTVLTDFLDIHAGLANTLEPDEEISLELAKNLLHVPRESDAAANPKDLMVENDVPLKVVPPYS</sequence>
<proteinExistence type="predicted"/>
<reference evidence="1" key="2">
    <citation type="journal article" date="2024" name="Plant">
        <title>Genomic evolution and insights into agronomic trait innovations of Sesamum species.</title>
        <authorList>
            <person name="Miao H."/>
            <person name="Wang L."/>
            <person name="Qu L."/>
            <person name="Liu H."/>
            <person name="Sun Y."/>
            <person name="Le M."/>
            <person name="Wang Q."/>
            <person name="Wei S."/>
            <person name="Zheng Y."/>
            <person name="Lin W."/>
            <person name="Duan Y."/>
            <person name="Cao H."/>
            <person name="Xiong S."/>
            <person name="Wang X."/>
            <person name="Wei L."/>
            <person name="Li C."/>
            <person name="Ma Q."/>
            <person name="Ju M."/>
            <person name="Zhao R."/>
            <person name="Li G."/>
            <person name="Mu C."/>
            <person name="Tian Q."/>
            <person name="Mei H."/>
            <person name="Zhang T."/>
            <person name="Gao T."/>
            <person name="Zhang H."/>
        </authorList>
    </citation>
    <scope>NUCLEOTIDE SEQUENCE</scope>
    <source>
        <strain evidence="1">G01</strain>
    </source>
</reference>
<comment type="caution">
    <text evidence="1">The sequence shown here is derived from an EMBL/GenBank/DDBJ whole genome shotgun (WGS) entry which is preliminary data.</text>
</comment>
<dbReference type="EMBL" id="JACGWK010000002">
    <property type="protein sequence ID" value="KAL0370656.1"/>
    <property type="molecule type" value="Genomic_DNA"/>
</dbReference>
<reference evidence="1" key="1">
    <citation type="submission" date="2020-06" db="EMBL/GenBank/DDBJ databases">
        <authorList>
            <person name="Li T."/>
            <person name="Hu X."/>
            <person name="Zhang T."/>
            <person name="Song X."/>
            <person name="Zhang H."/>
            <person name="Dai N."/>
            <person name="Sheng W."/>
            <person name="Hou X."/>
            <person name="Wei L."/>
        </authorList>
    </citation>
    <scope>NUCLEOTIDE SEQUENCE</scope>
    <source>
        <strain evidence="1">G01</strain>
        <tissue evidence="1">Leaf</tissue>
    </source>
</reference>
<protein>
    <submittedName>
        <fullName evidence="1">Uncharacterized protein</fullName>
    </submittedName>
</protein>
<accession>A0AAW2QRY6</accession>
<gene>
    <name evidence="1" type="ORF">Sangu_0383700</name>
</gene>
<dbReference type="AlphaFoldDB" id="A0AAW2QRY6"/>
<organism evidence="1">
    <name type="scientific">Sesamum angustifolium</name>
    <dbReference type="NCBI Taxonomy" id="2727405"/>
    <lineage>
        <taxon>Eukaryota</taxon>
        <taxon>Viridiplantae</taxon>
        <taxon>Streptophyta</taxon>
        <taxon>Embryophyta</taxon>
        <taxon>Tracheophyta</taxon>
        <taxon>Spermatophyta</taxon>
        <taxon>Magnoliopsida</taxon>
        <taxon>eudicotyledons</taxon>
        <taxon>Gunneridae</taxon>
        <taxon>Pentapetalae</taxon>
        <taxon>asterids</taxon>
        <taxon>lamiids</taxon>
        <taxon>Lamiales</taxon>
        <taxon>Pedaliaceae</taxon>
        <taxon>Sesamum</taxon>
    </lineage>
</organism>
<name>A0AAW2QRY6_9LAMI</name>
<evidence type="ECO:0000313" key="1">
    <source>
        <dbReference type="EMBL" id="KAL0370656.1"/>
    </source>
</evidence>